<reference evidence="1 2" key="1">
    <citation type="journal article" date="2016" name="Nat. Commun.">
        <title>Thousands of microbial genomes shed light on interconnected biogeochemical processes in an aquifer system.</title>
        <authorList>
            <person name="Anantharaman K."/>
            <person name="Brown C.T."/>
            <person name="Hug L.A."/>
            <person name="Sharon I."/>
            <person name="Castelle C.J."/>
            <person name="Probst A.J."/>
            <person name="Thomas B.C."/>
            <person name="Singh A."/>
            <person name="Wilkins M.J."/>
            <person name="Karaoz U."/>
            <person name="Brodie E.L."/>
            <person name="Williams K.H."/>
            <person name="Hubbard S.S."/>
            <person name="Banfield J.F."/>
        </authorList>
    </citation>
    <scope>NUCLEOTIDE SEQUENCE [LARGE SCALE GENOMIC DNA]</scope>
</reference>
<protein>
    <submittedName>
        <fullName evidence="1">Uncharacterized protein</fullName>
    </submittedName>
</protein>
<dbReference type="Proteomes" id="UP000179221">
    <property type="component" value="Unassembled WGS sequence"/>
</dbReference>
<proteinExistence type="predicted"/>
<evidence type="ECO:0000313" key="2">
    <source>
        <dbReference type="Proteomes" id="UP000179221"/>
    </source>
</evidence>
<accession>A0A1F7YI01</accession>
<evidence type="ECO:0000313" key="1">
    <source>
        <dbReference type="EMBL" id="OGM26957.1"/>
    </source>
</evidence>
<organism evidence="1 2">
    <name type="scientific">Candidatus Woesebacteria bacterium RIFCSPHIGHO2_01_FULL_40_22</name>
    <dbReference type="NCBI Taxonomy" id="1802499"/>
    <lineage>
        <taxon>Bacteria</taxon>
        <taxon>Candidatus Woeseibacteriota</taxon>
    </lineage>
</organism>
<name>A0A1F7YI01_9BACT</name>
<dbReference type="AlphaFoldDB" id="A0A1F7YI01"/>
<comment type="caution">
    <text evidence="1">The sequence shown here is derived from an EMBL/GenBank/DDBJ whole genome shotgun (WGS) entry which is preliminary data.</text>
</comment>
<dbReference type="EMBL" id="MGGL01000008">
    <property type="protein sequence ID" value="OGM26957.1"/>
    <property type="molecule type" value="Genomic_DNA"/>
</dbReference>
<sequence>MLVKSGWPTNPRGFITRLMDEDAPGNAELFDLIADAYGDDYNRGRSDLPLVKRLNYKLEKYNF</sequence>
<gene>
    <name evidence="1" type="ORF">A2628_05955</name>
</gene>